<feature type="compositionally biased region" description="Low complexity" evidence="4">
    <location>
        <begin position="14"/>
        <end position="24"/>
    </location>
</feature>
<evidence type="ECO:0000259" key="7">
    <source>
        <dbReference type="PROSITE" id="PS50885"/>
    </source>
</evidence>
<dbReference type="GO" id="GO:0007165">
    <property type="term" value="P:signal transduction"/>
    <property type="evidence" value="ECO:0007669"/>
    <property type="project" value="UniProtKB-KW"/>
</dbReference>
<keyword evidence="5" id="KW-0472">Membrane</keyword>
<feature type="domain" description="Methyl-accepting transducer" evidence="6">
    <location>
        <begin position="301"/>
        <end position="530"/>
    </location>
</feature>
<feature type="region of interest" description="Disordered" evidence="4">
    <location>
        <begin position="1"/>
        <end position="24"/>
    </location>
</feature>
<evidence type="ECO:0000256" key="2">
    <source>
        <dbReference type="ARBA" id="ARBA00029447"/>
    </source>
</evidence>
<dbReference type="Pfam" id="PF00015">
    <property type="entry name" value="MCPsignal"/>
    <property type="match status" value="1"/>
</dbReference>
<dbReference type="SUPFAM" id="SSF58104">
    <property type="entry name" value="Methyl-accepting chemotaxis protein (MCP) signaling domain"/>
    <property type="match status" value="1"/>
</dbReference>
<dbReference type="PANTHER" id="PTHR43531">
    <property type="entry name" value="PROTEIN ICFG"/>
    <property type="match status" value="1"/>
</dbReference>
<dbReference type="PROSITE" id="PS50885">
    <property type="entry name" value="HAMP"/>
    <property type="match status" value="1"/>
</dbReference>
<gene>
    <name evidence="8" type="ORF">C8P66_103127</name>
</gene>
<sequence length="549" mass="57472">MNETLRPLPHAGDAEAPGASAADAMPPMEQGLRAWFGRIGTKAVLIALLMLCTVGLLTGTALFVGAEQSAIILHMGTSDRDADAIADEFATELADVSAAFAGVTAGVIPPGPAASRMSRSATQLVTNFGRLEAALGSEMDPLVLSGGRDMMARMPEFAARVSDAFAARRRAEYAPLHEEWLDFATTFNGVAAAARKAVHTRIAATLMEANALSTRAVRVVVGAGLVGLLGSGLIWYVLVWLIARPIDRVATSMDRLAHGDVEAEVPGADRSDQVGAMARAVLVFRDTAQAQRRLTGSAMENARRTAIATNQASEAIGQVSDGALTQLSELRQVVEALSQSADAIRDVGRSTQDANDRAAEARGLLSASVEKVHRLIELVDAVGDDTERVTRIAGHIAKIATQTNILAINAAIEAARAGEHGRGLAVVAEEVRALAASSEQLAQEIADVVEVAGRRTRQGSGTAAAVGEAMDSLTHLVAESARLAALIAVAMEEQQATVTGIEERVTTLSRIGQSNATAAEEITVTMIDLSRLATETRSAVETMARGQRA</sequence>
<feature type="domain" description="HAMP" evidence="7">
    <location>
        <begin position="240"/>
        <end position="293"/>
    </location>
</feature>
<evidence type="ECO:0000313" key="9">
    <source>
        <dbReference type="Proteomes" id="UP000249688"/>
    </source>
</evidence>
<name>A0A2W7JBN1_9PROT</name>
<keyword evidence="5" id="KW-0812">Transmembrane</keyword>
<dbReference type="Gene3D" id="1.10.8.500">
    <property type="entry name" value="HAMP domain in histidine kinase"/>
    <property type="match status" value="1"/>
</dbReference>
<evidence type="ECO:0000259" key="6">
    <source>
        <dbReference type="PROSITE" id="PS50111"/>
    </source>
</evidence>
<evidence type="ECO:0000256" key="1">
    <source>
        <dbReference type="ARBA" id="ARBA00022500"/>
    </source>
</evidence>
<dbReference type="Proteomes" id="UP000249688">
    <property type="component" value="Unassembled WGS sequence"/>
</dbReference>
<evidence type="ECO:0000256" key="3">
    <source>
        <dbReference type="PROSITE-ProRule" id="PRU00284"/>
    </source>
</evidence>
<dbReference type="SMART" id="SM00283">
    <property type="entry name" value="MA"/>
    <property type="match status" value="1"/>
</dbReference>
<comment type="caution">
    <text evidence="8">The sequence shown here is derived from an EMBL/GenBank/DDBJ whole genome shotgun (WGS) entry which is preliminary data.</text>
</comment>
<dbReference type="InterPro" id="IPR051310">
    <property type="entry name" value="MCP_chemotaxis"/>
</dbReference>
<dbReference type="PANTHER" id="PTHR43531:SF11">
    <property type="entry name" value="METHYL-ACCEPTING CHEMOTAXIS PROTEIN 3"/>
    <property type="match status" value="1"/>
</dbReference>
<dbReference type="GO" id="GO:0005886">
    <property type="term" value="C:plasma membrane"/>
    <property type="evidence" value="ECO:0007669"/>
    <property type="project" value="TreeGrafter"/>
</dbReference>
<dbReference type="InterPro" id="IPR004090">
    <property type="entry name" value="Chemotax_Me-accpt_rcpt"/>
</dbReference>
<dbReference type="PRINTS" id="PR00260">
    <property type="entry name" value="CHEMTRNSDUCR"/>
</dbReference>
<dbReference type="EMBL" id="QKYU01000003">
    <property type="protein sequence ID" value="PZW49101.1"/>
    <property type="molecule type" value="Genomic_DNA"/>
</dbReference>
<feature type="transmembrane region" description="Helical" evidence="5">
    <location>
        <begin position="216"/>
        <end position="243"/>
    </location>
</feature>
<protein>
    <submittedName>
        <fullName evidence="8">Methyl-accepting chemotaxis protein</fullName>
    </submittedName>
</protein>
<evidence type="ECO:0000313" key="8">
    <source>
        <dbReference type="EMBL" id="PZW49101.1"/>
    </source>
</evidence>
<dbReference type="PROSITE" id="PS50111">
    <property type="entry name" value="CHEMOTAXIS_TRANSDUC_2"/>
    <property type="match status" value="1"/>
</dbReference>
<organism evidence="8 9">
    <name type="scientific">Humitalea rosea</name>
    <dbReference type="NCBI Taxonomy" id="990373"/>
    <lineage>
        <taxon>Bacteria</taxon>
        <taxon>Pseudomonadati</taxon>
        <taxon>Pseudomonadota</taxon>
        <taxon>Alphaproteobacteria</taxon>
        <taxon>Acetobacterales</taxon>
        <taxon>Roseomonadaceae</taxon>
        <taxon>Humitalea</taxon>
    </lineage>
</organism>
<dbReference type="InterPro" id="IPR003660">
    <property type="entry name" value="HAMP_dom"/>
</dbReference>
<dbReference type="OrthoDB" id="3378718at2"/>
<feature type="transmembrane region" description="Helical" evidence="5">
    <location>
        <begin position="43"/>
        <end position="65"/>
    </location>
</feature>
<dbReference type="GO" id="GO:0006935">
    <property type="term" value="P:chemotaxis"/>
    <property type="evidence" value="ECO:0007669"/>
    <property type="project" value="UniProtKB-KW"/>
</dbReference>
<keyword evidence="9" id="KW-1185">Reference proteome</keyword>
<dbReference type="Gene3D" id="1.10.287.950">
    <property type="entry name" value="Methyl-accepting chemotaxis protein"/>
    <property type="match status" value="1"/>
</dbReference>
<dbReference type="InterPro" id="IPR004089">
    <property type="entry name" value="MCPsignal_dom"/>
</dbReference>
<comment type="similarity">
    <text evidence="2">Belongs to the methyl-accepting chemotaxis (MCP) protein family.</text>
</comment>
<dbReference type="SMART" id="SM00304">
    <property type="entry name" value="HAMP"/>
    <property type="match status" value="1"/>
</dbReference>
<evidence type="ECO:0000256" key="5">
    <source>
        <dbReference type="SAM" id="Phobius"/>
    </source>
</evidence>
<keyword evidence="5" id="KW-1133">Transmembrane helix</keyword>
<keyword evidence="1" id="KW-0145">Chemotaxis</keyword>
<accession>A0A2W7JBN1</accession>
<reference evidence="8 9" key="1">
    <citation type="submission" date="2018-06" db="EMBL/GenBank/DDBJ databases">
        <title>Genomic Encyclopedia of Archaeal and Bacterial Type Strains, Phase II (KMG-II): from individual species to whole genera.</title>
        <authorList>
            <person name="Goeker M."/>
        </authorList>
    </citation>
    <scope>NUCLEOTIDE SEQUENCE [LARGE SCALE GENOMIC DNA]</scope>
    <source>
        <strain evidence="8 9">DSM 24525</strain>
    </source>
</reference>
<keyword evidence="3" id="KW-0807">Transducer</keyword>
<dbReference type="RefSeq" id="WP_111396811.1">
    <property type="nucleotide sequence ID" value="NZ_QKYU01000003.1"/>
</dbReference>
<dbReference type="Pfam" id="PF00672">
    <property type="entry name" value="HAMP"/>
    <property type="match status" value="1"/>
</dbReference>
<evidence type="ECO:0000256" key="4">
    <source>
        <dbReference type="SAM" id="MobiDB-lite"/>
    </source>
</evidence>
<dbReference type="GO" id="GO:0004888">
    <property type="term" value="F:transmembrane signaling receptor activity"/>
    <property type="evidence" value="ECO:0007669"/>
    <property type="project" value="InterPro"/>
</dbReference>
<proteinExistence type="inferred from homology"/>
<dbReference type="AlphaFoldDB" id="A0A2W7JBN1"/>